<gene>
    <name evidence="1" type="ORF">K0O64_05280</name>
</gene>
<organism evidence="1 2">
    <name type="scientific">Mycolicibacterium pallens</name>
    <dbReference type="NCBI Taxonomy" id="370524"/>
    <lineage>
        <taxon>Bacteria</taxon>
        <taxon>Bacillati</taxon>
        <taxon>Actinomycetota</taxon>
        <taxon>Actinomycetes</taxon>
        <taxon>Mycobacteriales</taxon>
        <taxon>Mycobacteriaceae</taxon>
        <taxon>Mycolicibacterium</taxon>
    </lineage>
</organism>
<reference evidence="1 2" key="1">
    <citation type="submission" date="2021-07" db="EMBL/GenBank/DDBJ databases">
        <title>Whole genome sequencing of non-tuberculosis mycobacteria type-strains.</title>
        <authorList>
            <person name="Igarashi Y."/>
            <person name="Osugi A."/>
            <person name="Mitarai S."/>
        </authorList>
    </citation>
    <scope>NUCLEOTIDE SEQUENCE [LARGE SCALE GENOMIC DNA]</scope>
    <source>
        <strain evidence="1 2">JCM 16370</strain>
    </source>
</reference>
<evidence type="ECO:0000313" key="1">
    <source>
        <dbReference type="EMBL" id="QYL17966.1"/>
    </source>
</evidence>
<dbReference type="EMBL" id="CP080333">
    <property type="protein sequence ID" value="QYL17966.1"/>
    <property type="molecule type" value="Genomic_DNA"/>
</dbReference>
<dbReference type="Gene3D" id="3.90.70.10">
    <property type="entry name" value="Cysteine proteinases"/>
    <property type="match status" value="1"/>
</dbReference>
<dbReference type="RefSeq" id="WP_220046186.1">
    <property type="nucleotide sequence ID" value="NZ_BAAAVX010000003.1"/>
</dbReference>
<evidence type="ECO:0008006" key="3">
    <source>
        <dbReference type="Google" id="ProtNLM"/>
    </source>
</evidence>
<name>A0ABX8VJI8_9MYCO</name>
<sequence length="535" mass="57233">MAESSTTSAASVAALATPTPNKIVQDLAEFGHNVYLTVANQVAGTRANLDVLRDDLANVFGISRVTITTPGVYGNPTLNKQYYVGMQDYYAAPLSTVAMAYGQLTGAAPDLPAFITAALNTESVAYPGYKIYRGSDAKWFVRWTDSYELLQDKDVRITSKSYSQQTKAINALAAGLQDPTKVIIAAINGPVDGVTGAGEKTVIVIGLDTTQNLVTINDPTQAGGQGLQMSLEDFTDQWSKQSFRLVTAQLASSSSTPLPAPATKLVWSLPAPNDIGRALDSAGKNVALLVVHQIQGAQANLGDLANDLSYVFGVADPNIAPPSPDSVEYGNYAKNYPYFVYQGNYPTCLLMATAAIIGQLRGGAMPPDLGQQILAQATSTPSGVYPNQMIYEPDGTGDNGLHWGTNTADALKLLNMNGVNADWTTYLKGEGDVAMDAMTAALSQNQGVIVSVASNVIWNAYTRRYFDRTTFQPGPRGVQRDHDVVVISVDLTKKVVFINDSAMRNGQGFPVPLDEFMKAWQYSGYSTVTAELQTT</sequence>
<evidence type="ECO:0000313" key="2">
    <source>
        <dbReference type="Proteomes" id="UP000825367"/>
    </source>
</evidence>
<dbReference type="Proteomes" id="UP000825367">
    <property type="component" value="Chromosome"/>
</dbReference>
<accession>A0ABX8VJI8</accession>
<protein>
    <recommendedName>
        <fullName evidence="3">Peptidase C39-like domain-containing protein</fullName>
    </recommendedName>
</protein>
<keyword evidence="2" id="KW-1185">Reference proteome</keyword>
<proteinExistence type="predicted"/>